<name>A0A0A9FSH3_ARUDO</name>
<proteinExistence type="predicted"/>
<dbReference type="AlphaFoldDB" id="A0A0A9FSH3"/>
<organism evidence="1">
    <name type="scientific">Arundo donax</name>
    <name type="common">Giant reed</name>
    <name type="synonym">Donax arundinaceus</name>
    <dbReference type="NCBI Taxonomy" id="35708"/>
    <lineage>
        <taxon>Eukaryota</taxon>
        <taxon>Viridiplantae</taxon>
        <taxon>Streptophyta</taxon>
        <taxon>Embryophyta</taxon>
        <taxon>Tracheophyta</taxon>
        <taxon>Spermatophyta</taxon>
        <taxon>Magnoliopsida</taxon>
        <taxon>Liliopsida</taxon>
        <taxon>Poales</taxon>
        <taxon>Poaceae</taxon>
        <taxon>PACMAD clade</taxon>
        <taxon>Arundinoideae</taxon>
        <taxon>Arundineae</taxon>
        <taxon>Arundo</taxon>
    </lineage>
</organism>
<dbReference type="EMBL" id="GBRH01182679">
    <property type="protein sequence ID" value="JAE15217.1"/>
    <property type="molecule type" value="Transcribed_RNA"/>
</dbReference>
<accession>A0A0A9FSH3</accession>
<evidence type="ECO:0000313" key="1">
    <source>
        <dbReference type="EMBL" id="JAE15217.1"/>
    </source>
</evidence>
<reference evidence="1" key="2">
    <citation type="journal article" date="2015" name="Data Brief">
        <title>Shoot transcriptome of the giant reed, Arundo donax.</title>
        <authorList>
            <person name="Barrero R.A."/>
            <person name="Guerrero F.D."/>
            <person name="Moolhuijzen P."/>
            <person name="Goolsby J.A."/>
            <person name="Tidwell J."/>
            <person name="Bellgard S.E."/>
            <person name="Bellgard M.I."/>
        </authorList>
    </citation>
    <scope>NUCLEOTIDE SEQUENCE</scope>
    <source>
        <tissue evidence="1">Shoot tissue taken approximately 20 cm above the soil surface</tissue>
    </source>
</reference>
<reference evidence="1" key="1">
    <citation type="submission" date="2014-09" db="EMBL/GenBank/DDBJ databases">
        <authorList>
            <person name="Magalhaes I.L.F."/>
            <person name="Oliveira U."/>
            <person name="Santos F.R."/>
            <person name="Vidigal T.H.D.A."/>
            <person name="Brescovit A.D."/>
            <person name="Santos A.J."/>
        </authorList>
    </citation>
    <scope>NUCLEOTIDE SEQUENCE</scope>
    <source>
        <tissue evidence="1">Shoot tissue taken approximately 20 cm above the soil surface</tissue>
    </source>
</reference>
<sequence>MLGLKYLHYWQNYSTHHNVGKSCITTFLYMVNGVACRQYSSQY</sequence>
<protein>
    <submittedName>
        <fullName evidence="1">Uncharacterized protein</fullName>
    </submittedName>
</protein>